<comment type="similarity">
    <text evidence="1">Belongs to the ATP-dependent AMP-binding enzyme family.</text>
</comment>
<feature type="domain" description="Xylose isomerase-like TIM barrel" evidence="4">
    <location>
        <begin position="22"/>
        <end position="244"/>
    </location>
</feature>
<dbReference type="Gene3D" id="2.30.38.10">
    <property type="entry name" value="Luciferase, Domain 3"/>
    <property type="match status" value="1"/>
</dbReference>
<feature type="domain" description="AMP-binding enzyme C-terminal" evidence="5">
    <location>
        <begin position="738"/>
        <end position="813"/>
    </location>
</feature>
<dbReference type="InterPro" id="IPR013022">
    <property type="entry name" value="Xyl_isomerase-like_TIM-brl"/>
</dbReference>
<dbReference type="InterPro" id="IPR036237">
    <property type="entry name" value="Xyl_isomerase-like_sf"/>
</dbReference>
<dbReference type="InterPro" id="IPR045851">
    <property type="entry name" value="AMP-bd_C_sf"/>
</dbReference>
<dbReference type="Pfam" id="PF13193">
    <property type="entry name" value="AMP-binding_C"/>
    <property type="match status" value="1"/>
</dbReference>
<accession>A0A9D1K765</accession>
<dbReference type="PANTHER" id="PTHR43201">
    <property type="entry name" value="ACYL-COA SYNTHETASE"/>
    <property type="match status" value="1"/>
</dbReference>
<proteinExistence type="inferred from homology"/>
<dbReference type="Gene3D" id="3.40.50.980">
    <property type="match status" value="2"/>
</dbReference>
<dbReference type="PANTHER" id="PTHR43201:SF5">
    <property type="entry name" value="MEDIUM-CHAIN ACYL-COA LIGASE ACSF2, MITOCHONDRIAL"/>
    <property type="match status" value="1"/>
</dbReference>
<dbReference type="InterPro" id="IPR025110">
    <property type="entry name" value="AMP-bd_C"/>
</dbReference>
<gene>
    <name evidence="6" type="ORF">IAA84_12235</name>
</gene>
<dbReference type="CDD" id="cd05917">
    <property type="entry name" value="FACL_like_2"/>
    <property type="match status" value="1"/>
</dbReference>
<dbReference type="Pfam" id="PF00501">
    <property type="entry name" value="AMP-binding"/>
    <property type="match status" value="1"/>
</dbReference>
<dbReference type="FunFam" id="3.30.300.30:FF:000008">
    <property type="entry name" value="2,3-dihydroxybenzoate-AMP ligase"/>
    <property type="match status" value="1"/>
</dbReference>
<dbReference type="InterPro" id="IPR000873">
    <property type="entry name" value="AMP-dep_synth/lig_dom"/>
</dbReference>
<name>A0A9D1K765_9FIRM</name>
<keyword evidence="2" id="KW-0436">Ligase</keyword>
<dbReference type="AlphaFoldDB" id="A0A9D1K765"/>
<reference evidence="6" key="1">
    <citation type="submission" date="2020-10" db="EMBL/GenBank/DDBJ databases">
        <authorList>
            <person name="Gilroy R."/>
        </authorList>
    </citation>
    <scope>NUCLEOTIDE SEQUENCE</scope>
    <source>
        <strain evidence="6">13766</strain>
    </source>
</reference>
<evidence type="ECO:0000313" key="7">
    <source>
        <dbReference type="Proteomes" id="UP000824140"/>
    </source>
</evidence>
<dbReference type="GO" id="GO:0031956">
    <property type="term" value="F:medium-chain fatty acid-CoA ligase activity"/>
    <property type="evidence" value="ECO:0007669"/>
    <property type="project" value="TreeGrafter"/>
</dbReference>
<evidence type="ECO:0000256" key="2">
    <source>
        <dbReference type="ARBA" id="ARBA00022598"/>
    </source>
</evidence>
<protein>
    <submittedName>
        <fullName evidence="6">AMP-binding protein</fullName>
    </submittedName>
</protein>
<dbReference type="SUPFAM" id="SSF56801">
    <property type="entry name" value="Acetyl-CoA synthetase-like"/>
    <property type="match status" value="1"/>
</dbReference>
<comment type="caution">
    <text evidence="6">The sequence shown here is derived from an EMBL/GenBank/DDBJ whole genome shotgun (WGS) entry which is preliminary data.</text>
</comment>
<organism evidence="6 7">
    <name type="scientific">Candidatus Alectryocaccomicrobium excrementavium</name>
    <dbReference type="NCBI Taxonomy" id="2840668"/>
    <lineage>
        <taxon>Bacteria</taxon>
        <taxon>Bacillati</taxon>
        <taxon>Bacillota</taxon>
        <taxon>Clostridia</taxon>
        <taxon>Candidatus Alectryocaccomicrobium</taxon>
    </lineage>
</organism>
<dbReference type="PROSITE" id="PS00455">
    <property type="entry name" value="AMP_BINDING"/>
    <property type="match status" value="1"/>
</dbReference>
<dbReference type="InterPro" id="IPR020845">
    <property type="entry name" value="AMP-binding_CS"/>
</dbReference>
<dbReference type="FunFam" id="3.40.50.12780:FF:000003">
    <property type="entry name" value="Long-chain-fatty-acid--CoA ligase FadD"/>
    <property type="match status" value="1"/>
</dbReference>
<evidence type="ECO:0000259" key="3">
    <source>
        <dbReference type="Pfam" id="PF00501"/>
    </source>
</evidence>
<dbReference type="Pfam" id="PF01261">
    <property type="entry name" value="AP_endonuc_2"/>
    <property type="match status" value="1"/>
</dbReference>
<evidence type="ECO:0000259" key="5">
    <source>
        <dbReference type="Pfam" id="PF13193"/>
    </source>
</evidence>
<feature type="domain" description="AMP-dependent synthetase/ligase" evidence="3">
    <location>
        <begin position="299"/>
        <end position="687"/>
    </location>
</feature>
<dbReference type="GO" id="GO:0006631">
    <property type="term" value="P:fatty acid metabolic process"/>
    <property type="evidence" value="ECO:0007669"/>
    <property type="project" value="TreeGrafter"/>
</dbReference>
<evidence type="ECO:0000259" key="4">
    <source>
        <dbReference type="Pfam" id="PF01261"/>
    </source>
</evidence>
<dbReference type="Gene3D" id="3.20.20.150">
    <property type="entry name" value="Divalent-metal-dependent TIM barrel enzymes"/>
    <property type="match status" value="1"/>
</dbReference>
<evidence type="ECO:0000256" key="1">
    <source>
        <dbReference type="ARBA" id="ARBA00006432"/>
    </source>
</evidence>
<reference evidence="6" key="2">
    <citation type="journal article" date="2021" name="PeerJ">
        <title>Extensive microbial diversity within the chicken gut microbiome revealed by metagenomics and culture.</title>
        <authorList>
            <person name="Gilroy R."/>
            <person name="Ravi A."/>
            <person name="Getino M."/>
            <person name="Pursley I."/>
            <person name="Horton D.L."/>
            <person name="Alikhan N.F."/>
            <person name="Baker D."/>
            <person name="Gharbi K."/>
            <person name="Hall N."/>
            <person name="Watson M."/>
            <person name="Adriaenssens E.M."/>
            <person name="Foster-Nyarko E."/>
            <person name="Jarju S."/>
            <person name="Secka A."/>
            <person name="Antonio M."/>
            <person name="Oren A."/>
            <person name="Chaudhuri R.R."/>
            <person name="La Ragione R."/>
            <person name="Hildebrand F."/>
            <person name="Pallen M.J."/>
        </authorList>
    </citation>
    <scope>NUCLEOTIDE SEQUENCE</scope>
    <source>
        <strain evidence="6">13766</strain>
    </source>
</reference>
<dbReference type="SUPFAM" id="SSF51658">
    <property type="entry name" value="Xylose isomerase-like"/>
    <property type="match status" value="1"/>
</dbReference>
<sequence>MRISFSTLGCPDFSWVDIYTMAKDFKFDGIEIRGLGENIYAVSAPPFTAGQIDKTIAKLASLHLSIPCLSTGRSLKFQDEREQVVNEIGEYLRLAEKLSAPYIRLLADLDGPVTGEVDDDYVAEVLLQLADMAKGTGVTLLCETNGVYADTRRLRALLDKVNRPEIAALWDMHHPYRYFGEAPQTTVDNLGGYIRHVHTKDSVMVDGKVQYRMMGEGDLPITEMLDALASIGYEGYVSLEWVKRWAPDLTDPGIVFPQFAHYMHSYFETRLLQDNIAHTGKYIWKKEHLIDLTFPEVLDRVADQFPEQNAFDYSMLDYTRTYPQFRDDVDTFARSLIAMGVGKGDHVAIWATNVPQWYITFWATTRIGAVLVTVNTAYKVHEAEYLLRQSDTHTLVMIDGYKDSNYVEIMNTICPELKECAPGHLNSKRLPRLKNVISVDSAQPGCFTWEDAIALAETVPLGEVYRRMRAIDKNDVCNIQYTSGTTGFPKGVMLTHYNVVNNGKAIGDCMDLSTADRLMIQVPMFHCFGMVLAMTAAMTHGTSMSPIPYFSPRVSLDCINKKKITAFHGVPTMFIAMLGHPDFAKTDFSHMRTGIMAGSPCPIKVMQEVVEKMHMRDICITYGQTEASPGCTMSKTTDSLETRVNTVGGAMFGVECRIVDPETNEELPDNVDGEFVARGYNIMKGYYNMEEATAAVIDSEGWLHTGDLARRLPDGNYKITGRIKDMIIRGGENIYPKEIEEFYYTHPDVKDVQVIGVPDKQYGEEIMACIILKEGAQVTEEELRQYALERMAKHKCPRYIEFVREFPMNAAGKILKYKMREQAVEKLNLGDASKIETA</sequence>
<dbReference type="Proteomes" id="UP000824140">
    <property type="component" value="Unassembled WGS sequence"/>
</dbReference>
<dbReference type="Gene3D" id="3.30.300.30">
    <property type="match status" value="1"/>
</dbReference>
<evidence type="ECO:0000313" key="6">
    <source>
        <dbReference type="EMBL" id="HIS93775.1"/>
    </source>
</evidence>
<dbReference type="EMBL" id="DVJN01000230">
    <property type="protein sequence ID" value="HIS93775.1"/>
    <property type="molecule type" value="Genomic_DNA"/>
</dbReference>